<dbReference type="InterPro" id="IPR017956">
    <property type="entry name" value="AT_hook_DNA-bd_motif"/>
</dbReference>
<keyword evidence="8 10" id="KW-0234">DNA repair</keyword>
<feature type="domain" description="GIY-YIG" evidence="12">
    <location>
        <begin position="20"/>
        <end position="102"/>
    </location>
</feature>
<dbReference type="AlphaFoldDB" id="A0A8H8CPA2"/>
<feature type="compositionally biased region" description="Low complexity" evidence="11">
    <location>
        <begin position="825"/>
        <end position="838"/>
    </location>
</feature>
<protein>
    <recommendedName>
        <fullName evidence="12">GIY-YIG domain-containing protein</fullName>
    </recommendedName>
</protein>
<feature type="compositionally biased region" description="Low complexity" evidence="11">
    <location>
        <begin position="500"/>
        <end position="511"/>
    </location>
</feature>
<sequence length="960" mass="103209">MASMRPVGTRSSLFSHSTPLFYACYLLKSVQTPQSTATYIGSTPSPPRRIRQHNGELTQGAKKTRSKRPWVMQMIVYGFPSRLAALQFEWAWQHPHISRHLCDANGRMFGMRAAKLLKKNVTIVRTMISLHPFNTWPLHVKIFTKEVADQWAAADASGILPLPPGFTCSVELEGVDGRSGLRGSGRKGPISVDDAEFTSEILSKSRKIIDSGRPLTCSICHEPIDDFATEPTKSGLCPSSNCEAVSHLECLSGHFKKEQPEITTMIPRGGHCISCAEYTLWGDVIRGCYRRLPPTDPSGDHPDVATDDMFVSDDDEELAKTPNVKKKAQRSSRGKGRKLSKAANKTSNDSTNGSTSSEGESFDFNDISSSTQGGMSTPLKRGVGRPRKVVHVYSPPVRLMSPLTENNATPMPNNRKKRKGKERAVEPTSSDMENVFGNTASKPDGLSLSPTKRRRGRPQISSPSPSSVNVSEIASPGTKGKAVASPKSKPRELTEKKSNRALSSRRSTSSSEGEFFDFDNIASSSESEPLPVKRKVGRPPKDRESPIHRIPPVVSPSPKIRLRTPSPRIGARVDSKDRITGTSTTHHIPEVIDLTILSSSDSSSTGKRGRGRPPRNHEVISIGDTSTEAGLSAGKKPAGRSGKEKASRVSGSLGPSISSSPAAKRGPGRPRKSSSDSSSLDSYSSISKGARTRPPKSAPPSSSKASSSKDTLPSPKRSRGRPRKPSDSAALLSSTSPSLSSSLQKGALPQSTSNSTDKTKMLPVTATRPRGRPRRSSGSPTASSILSADPPTPLTQEHLSNSSATSDTGNVLPPVKRTPGRPRKSSSASSPLESSIPSQQDVKLRSPSVVSGRDGEPSVEGKRTRGRPRKSSGSSATPLSLSSSPSVLAFPNSTRKYHQSCLISPSPADNPPSSRLSLADQELDHDLQKAISHLQISKPSETFKHRIIQRGSLEIIELSD</sequence>
<dbReference type="GO" id="GO:0000724">
    <property type="term" value="P:double-strand break repair via homologous recombination"/>
    <property type="evidence" value="ECO:0007669"/>
    <property type="project" value="TreeGrafter"/>
</dbReference>
<keyword evidence="9 10" id="KW-0539">Nucleus</keyword>
<dbReference type="CDD" id="cd10455">
    <property type="entry name" value="GIY-YIG_SLX1"/>
    <property type="match status" value="1"/>
</dbReference>
<comment type="caution">
    <text evidence="13">The sequence shown here is derived from an EMBL/GenBank/DDBJ whole genome shotgun (WGS) entry which is preliminary data.</text>
</comment>
<comment type="subcellular location">
    <subcellularLocation>
        <location evidence="10">Nucleus</location>
    </subcellularLocation>
</comment>
<dbReference type="PROSITE" id="PS50164">
    <property type="entry name" value="GIY_YIG"/>
    <property type="match status" value="1"/>
</dbReference>
<keyword evidence="5 10" id="KW-0378">Hydrolase</keyword>
<evidence type="ECO:0000256" key="7">
    <source>
        <dbReference type="ARBA" id="ARBA00023172"/>
    </source>
</evidence>
<evidence type="ECO:0000256" key="5">
    <source>
        <dbReference type="ARBA" id="ARBA00022801"/>
    </source>
</evidence>
<feature type="region of interest" description="Disordered" evidence="11">
    <location>
        <begin position="315"/>
        <end position="915"/>
    </location>
</feature>
<reference evidence="13" key="1">
    <citation type="submission" date="2021-02" db="EMBL/GenBank/DDBJ databases">
        <title>Psilocybe cubensis genome.</title>
        <authorList>
            <person name="Mckernan K.J."/>
            <person name="Crawford S."/>
            <person name="Trippe A."/>
            <person name="Kane L.T."/>
            <person name="Mclaughlin S."/>
        </authorList>
    </citation>
    <scope>NUCLEOTIDE SEQUENCE [LARGE SCALE GENOMIC DNA]</scope>
    <source>
        <strain evidence="13">MGC-MH-2018</strain>
    </source>
</reference>
<feature type="compositionally biased region" description="Low complexity" evidence="11">
    <location>
        <begin position="592"/>
        <end position="605"/>
    </location>
</feature>
<dbReference type="PRINTS" id="PR00930">
    <property type="entry name" value="HIGHMOBLTYIY"/>
</dbReference>
<feature type="compositionally biased region" description="Low complexity" evidence="11">
    <location>
        <begin position="461"/>
        <end position="471"/>
    </location>
</feature>
<dbReference type="GO" id="GO:0000785">
    <property type="term" value="C:chromatin"/>
    <property type="evidence" value="ECO:0007669"/>
    <property type="project" value="InterPro"/>
</dbReference>
<evidence type="ECO:0000256" key="3">
    <source>
        <dbReference type="ARBA" id="ARBA00022759"/>
    </source>
</evidence>
<dbReference type="GO" id="GO:0017108">
    <property type="term" value="F:5'-flap endonuclease activity"/>
    <property type="evidence" value="ECO:0007669"/>
    <property type="project" value="InterPro"/>
</dbReference>
<feature type="compositionally biased region" description="Basic residues" evidence="11">
    <location>
        <begin position="323"/>
        <end position="340"/>
    </location>
</feature>
<dbReference type="InterPro" id="IPR000305">
    <property type="entry name" value="GIY-YIG_endonuc"/>
</dbReference>
<feature type="compositionally biased region" description="Low complexity" evidence="11">
    <location>
        <begin position="347"/>
        <end position="359"/>
    </location>
</feature>
<organism evidence="13">
    <name type="scientific">Psilocybe cubensis</name>
    <name type="common">Psychedelic mushroom</name>
    <name type="synonym">Stropharia cubensis</name>
    <dbReference type="NCBI Taxonomy" id="181762"/>
    <lineage>
        <taxon>Eukaryota</taxon>
        <taxon>Fungi</taxon>
        <taxon>Dikarya</taxon>
        <taxon>Basidiomycota</taxon>
        <taxon>Agaricomycotina</taxon>
        <taxon>Agaricomycetes</taxon>
        <taxon>Agaricomycetidae</taxon>
        <taxon>Agaricales</taxon>
        <taxon>Agaricineae</taxon>
        <taxon>Strophariaceae</taxon>
        <taxon>Psilocybe</taxon>
    </lineage>
</organism>
<dbReference type="HAMAP" id="MF_03100">
    <property type="entry name" value="Endonuc_su_Slx1"/>
    <property type="match status" value="1"/>
</dbReference>
<feature type="compositionally biased region" description="Low complexity" evidence="11">
    <location>
        <begin position="871"/>
        <end position="886"/>
    </location>
</feature>
<dbReference type="PRINTS" id="PR00929">
    <property type="entry name" value="ATHOOK"/>
</dbReference>
<dbReference type="InterPro" id="IPR027520">
    <property type="entry name" value="Slx1"/>
</dbReference>
<dbReference type="InterPro" id="IPR050381">
    <property type="entry name" value="SLX1_endonuclease"/>
</dbReference>
<dbReference type="PANTHER" id="PTHR20208">
    <property type="entry name" value="STRUCTURE-SPECIFIC ENDONUCLEASE SUBUNIT SLX1"/>
    <property type="match status" value="1"/>
</dbReference>
<feature type="compositionally biased region" description="Polar residues" evidence="11">
    <location>
        <begin position="427"/>
        <end position="441"/>
    </location>
</feature>
<evidence type="ECO:0000256" key="4">
    <source>
        <dbReference type="ARBA" id="ARBA00022763"/>
    </source>
</evidence>
<name>A0A8H8CPA2_PSICU</name>
<comment type="caution">
    <text evidence="10">Lacks conserved residue(s) required for the propagation of feature annotation.</text>
</comment>
<feature type="compositionally biased region" description="Polar residues" evidence="11">
    <location>
        <begin position="403"/>
        <end position="412"/>
    </location>
</feature>
<dbReference type="SMART" id="SM00384">
    <property type="entry name" value="AT_hook"/>
    <property type="match status" value="10"/>
</dbReference>
<dbReference type="InterPro" id="IPR013083">
    <property type="entry name" value="Znf_RING/FYVE/PHD"/>
</dbReference>
<dbReference type="Gene3D" id="3.30.40.10">
    <property type="entry name" value="Zinc/RING finger domain, C3HC4 (zinc finger)"/>
    <property type="match status" value="1"/>
</dbReference>
<dbReference type="GO" id="GO:0006355">
    <property type="term" value="P:regulation of DNA-templated transcription"/>
    <property type="evidence" value="ECO:0007669"/>
    <property type="project" value="InterPro"/>
</dbReference>
<gene>
    <name evidence="13" type="ORF">JR316_002157</name>
</gene>
<dbReference type="GO" id="GO:0033557">
    <property type="term" value="C:Slx1-Slx4 complex"/>
    <property type="evidence" value="ECO:0007669"/>
    <property type="project" value="UniProtKB-UniRule"/>
</dbReference>
<dbReference type="PROSITE" id="PS51257">
    <property type="entry name" value="PROKAR_LIPOPROTEIN"/>
    <property type="match status" value="1"/>
</dbReference>
<feature type="compositionally biased region" description="Basic and acidic residues" evidence="11">
    <location>
        <begin position="489"/>
        <end position="498"/>
    </location>
</feature>
<accession>A0A8H8CPA2</accession>
<dbReference type="EMBL" id="JAFIQS010000002">
    <property type="protein sequence ID" value="KAG5172655.1"/>
    <property type="molecule type" value="Genomic_DNA"/>
</dbReference>
<proteinExistence type="inferred from homology"/>
<keyword evidence="2" id="KW-0677">Repeat</keyword>
<evidence type="ECO:0000313" key="13">
    <source>
        <dbReference type="EMBL" id="KAG5172655.1"/>
    </source>
</evidence>
<feature type="compositionally biased region" description="Low complexity" evidence="11">
    <location>
        <begin position="648"/>
        <end position="661"/>
    </location>
</feature>
<evidence type="ECO:0000259" key="12">
    <source>
        <dbReference type="PROSITE" id="PS50164"/>
    </source>
</evidence>
<dbReference type="Pfam" id="PF21202">
    <property type="entry name" value="SLX1_C"/>
    <property type="match status" value="1"/>
</dbReference>
<dbReference type="Gene3D" id="3.40.1440.10">
    <property type="entry name" value="GIY-YIG endonuclease"/>
    <property type="match status" value="1"/>
</dbReference>
<evidence type="ECO:0000256" key="2">
    <source>
        <dbReference type="ARBA" id="ARBA00022737"/>
    </source>
</evidence>
<evidence type="ECO:0000256" key="11">
    <source>
        <dbReference type="SAM" id="MobiDB-lite"/>
    </source>
</evidence>
<dbReference type="Pfam" id="PF01541">
    <property type="entry name" value="GIY-YIG"/>
    <property type="match status" value="1"/>
</dbReference>
<evidence type="ECO:0000256" key="6">
    <source>
        <dbReference type="ARBA" id="ARBA00023125"/>
    </source>
</evidence>
<evidence type="ECO:0000256" key="9">
    <source>
        <dbReference type="ARBA" id="ARBA00023242"/>
    </source>
</evidence>
<keyword evidence="4 10" id="KW-0227">DNA damage</keyword>
<comment type="function">
    <text evidence="10">Catalytic subunit of the SLX1-SLX4 structure-specific endonuclease that resolves DNA secondary structures generated during DNA repair and recombination. Has endonuclease activity towards branched DNA substrates, introducing single-strand cuts in duplex DNA close to junctions with ss-DNA.</text>
</comment>
<feature type="region of interest" description="Disordered" evidence="11">
    <location>
        <begin position="39"/>
        <end position="63"/>
    </location>
</feature>
<comment type="similarity">
    <text evidence="10">Belongs to the SLX1 family.</text>
</comment>
<dbReference type="OrthoDB" id="24645at2759"/>
<keyword evidence="6" id="KW-0238">DNA-binding</keyword>
<keyword evidence="1 10" id="KW-0540">Nuclease</keyword>
<dbReference type="InterPro" id="IPR048749">
    <property type="entry name" value="SLX1_C"/>
</dbReference>
<evidence type="ECO:0000256" key="1">
    <source>
        <dbReference type="ARBA" id="ARBA00022722"/>
    </source>
</evidence>
<comment type="cofactor">
    <cofactor evidence="10">
        <name>a divalent metal cation</name>
        <dbReference type="ChEBI" id="CHEBI:60240"/>
    </cofactor>
</comment>
<dbReference type="GO" id="GO:0008821">
    <property type="term" value="F:crossover junction DNA endonuclease activity"/>
    <property type="evidence" value="ECO:0007669"/>
    <property type="project" value="TreeGrafter"/>
</dbReference>
<keyword evidence="3 10" id="KW-0255">Endonuclease</keyword>
<dbReference type="InterPro" id="IPR035901">
    <property type="entry name" value="GIY-YIG_endonuc_sf"/>
</dbReference>
<evidence type="ECO:0000256" key="8">
    <source>
        <dbReference type="ARBA" id="ARBA00023204"/>
    </source>
</evidence>
<dbReference type="PANTHER" id="PTHR20208:SF10">
    <property type="entry name" value="STRUCTURE-SPECIFIC ENDONUCLEASE SUBUNIT SLX1"/>
    <property type="match status" value="1"/>
</dbReference>
<dbReference type="FunFam" id="3.40.1440.10:FF:000006">
    <property type="entry name" value="Structure-specific endonuclease subunit SLX1"/>
    <property type="match status" value="1"/>
</dbReference>
<feature type="compositionally biased region" description="Low complexity" evidence="11">
    <location>
        <begin position="727"/>
        <end position="743"/>
    </location>
</feature>
<feature type="compositionally biased region" description="Low complexity" evidence="11">
    <location>
        <begin position="675"/>
        <end position="687"/>
    </location>
</feature>
<dbReference type="GO" id="GO:0003677">
    <property type="term" value="F:DNA binding"/>
    <property type="evidence" value="ECO:0007669"/>
    <property type="project" value="UniProtKB-KW"/>
</dbReference>
<feature type="compositionally biased region" description="Polar residues" evidence="11">
    <location>
        <begin position="794"/>
        <end position="809"/>
    </location>
</feature>
<keyword evidence="7 10" id="KW-0233">DNA recombination</keyword>
<feature type="compositionally biased region" description="Polar residues" evidence="11">
    <location>
        <begin position="366"/>
        <end position="375"/>
    </location>
</feature>
<evidence type="ECO:0000256" key="10">
    <source>
        <dbReference type="HAMAP-Rule" id="MF_03100"/>
    </source>
</evidence>
<feature type="compositionally biased region" description="Low complexity" evidence="11">
    <location>
        <begin position="699"/>
        <end position="715"/>
    </location>
</feature>
<comment type="subunit">
    <text evidence="10">Forms a heterodimer with SLX4.</text>
</comment>
<dbReference type="InterPro" id="IPR000116">
    <property type="entry name" value="HMGA"/>
</dbReference>
<feature type="compositionally biased region" description="Basic and acidic residues" evidence="11">
    <location>
        <begin position="853"/>
        <end position="863"/>
    </location>
</feature>